<dbReference type="PROSITE" id="PS50088">
    <property type="entry name" value="ANK_REPEAT"/>
    <property type="match status" value="3"/>
</dbReference>
<feature type="signal peptide" evidence="4">
    <location>
        <begin position="1"/>
        <end position="24"/>
    </location>
</feature>
<feature type="repeat" description="ANK" evidence="3">
    <location>
        <begin position="61"/>
        <end position="93"/>
    </location>
</feature>
<keyword evidence="6" id="KW-1185">Reference proteome</keyword>
<dbReference type="PANTHER" id="PTHR24173">
    <property type="entry name" value="ANKYRIN REPEAT CONTAINING"/>
    <property type="match status" value="1"/>
</dbReference>
<feature type="chain" id="PRO_5046761264" evidence="4">
    <location>
        <begin position="25"/>
        <end position="225"/>
    </location>
</feature>
<dbReference type="Proteomes" id="UP001056648">
    <property type="component" value="Chromosome 1"/>
</dbReference>
<name>A0ABY4VKS2_9BURK</name>
<reference evidence="5" key="1">
    <citation type="submission" date="2022-06" db="EMBL/GenBank/DDBJ databases">
        <title>Complete genome sequence and characterization of Cupriavidus gilardii QJ1 isolated from contaminating cells.</title>
        <authorList>
            <person name="Qi J."/>
        </authorList>
    </citation>
    <scope>NUCLEOTIDE SEQUENCE</scope>
    <source>
        <strain evidence="5">QJ1</strain>
    </source>
</reference>
<proteinExistence type="predicted"/>
<dbReference type="Pfam" id="PF12796">
    <property type="entry name" value="Ank_2"/>
    <property type="match status" value="2"/>
</dbReference>
<protein>
    <submittedName>
        <fullName evidence="5">Ankyrin repeat domain-containing protein</fullName>
    </submittedName>
</protein>
<dbReference type="InterPro" id="IPR002110">
    <property type="entry name" value="Ankyrin_rpt"/>
</dbReference>
<feature type="repeat" description="ANK" evidence="3">
    <location>
        <begin position="33"/>
        <end position="60"/>
    </location>
</feature>
<dbReference type="InterPro" id="IPR036770">
    <property type="entry name" value="Ankyrin_rpt-contain_sf"/>
</dbReference>
<evidence type="ECO:0000256" key="4">
    <source>
        <dbReference type="SAM" id="SignalP"/>
    </source>
</evidence>
<evidence type="ECO:0000313" key="6">
    <source>
        <dbReference type="Proteomes" id="UP001056648"/>
    </source>
</evidence>
<evidence type="ECO:0000256" key="1">
    <source>
        <dbReference type="ARBA" id="ARBA00022737"/>
    </source>
</evidence>
<dbReference type="SMART" id="SM00248">
    <property type="entry name" value="ANK"/>
    <property type="match status" value="5"/>
</dbReference>
<dbReference type="EMBL" id="CP098735">
    <property type="protein sequence ID" value="USE77613.1"/>
    <property type="molecule type" value="Genomic_DNA"/>
</dbReference>
<dbReference type="PROSITE" id="PS50297">
    <property type="entry name" value="ANK_REP_REGION"/>
    <property type="match status" value="3"/>
</dbReference>
<feature type="repeat" description="ANK" evidence="3">
    <location>
        <begin position="127"/>
        <end position="159"/>
    </location>
</feature>
<dbReference type="PANTHER" id="PTHR24173:SF74">
    <property type="entry name" value="ANKYRIN REPEAT DOMAIN-CONTAINING PROTEIN 16"/>
    <property type="match status" value="1"/>
</dbReference>
<dbReference type="Gene3D" id="1.25.40.20">
    <property type="entry name" value="Ankyrin repeat-containing domain"/>
    <property type="match status" value="1"/>
</dbReference>
<dbReference type="SUPFAM" id="SSF48403">
    <property type="entry name" value="Ankyrin repeat"/>
    <property type="match status" value="1"/>
</dbReference>
<evidence type="ECO:0000313" key="5">
    <source>
        <dbReference type="EMBL" id="USE77613.1"/>
    </source>
</evidence>
<keyword evidence="2 3" id="KW-0040">ANK repeat</keyword>
<sequence length="225" mass="23951">MLRARIPLYLAILIAMLITVPASAGPAKLDARLHAAAAQGDAAAIALLLKQGANLETRDDSGATPLLIATRHNHIDATRALIDAGANVNAKDRIQDSAYLHAGARGYNEILKMTLTHGADLKSTNRYGGTALIPAAERGHVQTVRILIAAGVDVNHINRLHWTALLEAIILGDGGPSYTEIVRLLVNAKADVNIPDGKGVTALQHARQRGYRDIERILVKAGARQ</sequence>
<gene>
    <name evidence="5" type="ORF">NDR89_00700</name>
</gene>
<evidence type="ECO:0000256" key="3">
    <source>
        <dbReference type="PROSITE-ProRule" id="PRU00023"/>
    </source>
</evidence>
<dbReference type="RefSeq" id="WP_252251945.1">
    <property type="nucleotide sequence ID" value="NZ_CP098735.1"/>
</dbReference>
<keyword evidence="4" id="KW-0732">Signal</keyword>
<organism evidence="5 6">
    <name type="scientific">Cupriavidus gilardii</name>
    <dbReference type="NCBI Taxonomy" id="82541"/>
    <lineage>
        <taxon>Bacteria</taxon>
        <taxon>Pseudomonadati</taxon>
        <taxon>Pseudomonadota</taxon>
        <taxon>Betaproteobacteria</taxon>
        <taxon>Burkholderiales</taxon>
        <taxon>Burkholderiaceae</taxon>
        <taxon>Cupriavidus</taxon>
    </lineage>
</organism>
<evidence type="ECO:0000256" key="2">
    <source>
        <dbReference type="ARBA" id="ARBA00023043"/>
    </source>
</evidence>
<accession>A0ABY4VKS2</accession>
<keyword evidence="1" id="KW-0677">Repeat</keyword>